<feature type="domain" description="DUF1731" evidence="3">
    <location>
        <begin position="245"/>
        <end position="293"/>
    </location>
</feature>
<dbReference type="SUPFAM" id="SSF51735">
    <property type="entry name" value="NAD(P)-binding Rossmann-fold domains"/>
    <property type="match status" value="1"/>
</dbReference>
<gene>
    <name evidence="4" type="ORF">ACFSCX_25300</name>
</gene>
<dbReference type="PANTHER" id="PTHR11092:SF0">
    <property type="entry name" value="EPIMERASE FAMILY PROTEIN SDR39U1"/>
    <property type="match status" value="1"/>
</dbReference>
<protein>
    <submittedName>
        <fullName evidence="4">TIGR01777 family oxidoreductase</fullName>
    </submittedName>
</protein>
<evidence type="ECO:0000259" key="3">
    <source>
        <dbReference type="Pfam" id="PF08338"/>
    </source>
</evidence>
<dbReference type="InterPro" id="IPR001509">
    <property type="entry name" value="Epimerase_deHydtase"/>
</dbReference>
<dbReference type="NCBIfam" id="TIGR01777">
    <property type="entry name" value="yfcH"/>
    <property type="match status" value="1"/>
</dbReference>
<dbReference type="Proteomes" id="UP001597214">
    <property type="component" value="Unassembled WGS sequence"/>
</dbReference>
<dbReference type="Gene3D" id="3.40.50.720">
    <property type="entry name" value="NAD(P)-binding Rossmann-like Domain"/>
    <property type="match status" value="1"/>
</dbReference>
<organism evidence="4 5">
    <name type="scientific">Bacillus salitolerans</name>
    <dbReference type="NCBI Taxonomy" id="1437434"/>
    <lineage>
        <taxon>Bacteria</taxon>
        <taxon>Bacillati</taxon>
        <taxon>Bacillota</taxon>
        <taxon>Bacilli</taxon>
        <taxon>Bacillales</taxon>
        <taxon>Bacillaceae</taxon>
        <taxon>Bacillus</taxon>
    </lineage>
</organism>
<dbReference type="InterPro" id="IPR013549">
    <property type="entry name" value="DUF1731"/>
</dbReference>
<name>A0ABW4LXK9_9BACI</name>
<dbReference type="CDD" id="cd05242">
    <property type="entry name" value="SDR_a8"/>
    <property type="match status" value="1"/>
</dbReference>
<dbReference type="InterPro" id="IPR010099">
    <property type="entry name" value="SDR39U1"/>
</dbReference>
<evidence type="ECO:0000313" key="5">
    <source>
        <dbReference type="Proteomes" id="UP001597214"/>
    </source>
</evidence>
<dbReference type="Pfam" id="PF01370">
    <property type="entry name" value="Epimerase"/>
    <property type="match status" value="1"/>
</dbReference>
<feature type="domain" description="NAD-dependent epimerase/dehydratase" evidence="2">
    <location>
        <begin position="5"/>
        <end position="217"/>
    </location>
</feature>
<accession>A0ABW4LXK9</accession>
<comment type="caution">
    <text evidence="4">The sequence shown here is derived from an EMBL/GenBank/DDBJ whole genome shotgun (WGS) entry which is preliminary data.</text>
</comment>
<dbReference type="EMBL" id="JBHUEM010000060">
    <property type="protein sequence ID" value="MFD1739786.1"/>
    <property type="molecule type" value="Genomic_DNA"/>
</dbReference>
<evidence type="ECO:0000256" key="1">
    <source>
        <dbReference type="ARBA" id="ARBA00009353"/>
    </source>
</evidence>
<evidence type="ECO:0000313" key="4">
    <source>
        <dbReference type="EMBL" id="MFD1739786.1"/>
    </source>
</evidence>
<keyword evidence="5" id="KW-1185">Reference proteome</keyword>
<dbReference type="InterPro" id="IPR036291">
    <property type="entry name" value="NAD(P)-bd_dom_sf"/>
</dbReference>
<dbReference type="Pfam" id="PF08338">
    <property type="entry name" value="DUF1731"/>
    <property type="match status" value="1"/>
</dbReference>
<proteinExistence type="inferred from homology"/>
<reference evidence="5" key="1">
    <citation type="journal article" date="2019" name="Int. J. Syst. Evol. Microbiol.">
        <title>The Global Catalogue of Microorganisms (GCM) 10K type strain sequencing project: providing services to taxonomists for standard genome sequencing and annotation.</title>
        <authorList>
            <consortium name="The Broad Institute Genomics Platform"/>
            <consortium name="The Broad Institute Genome Sequencing Center for Infectious Disease"/>
            <person name="Wu L."/>
            <person name="Ma J."/>
        </authorList>
    </citation>
    <scope>NUCLEOTIDE SEQUENCE [LARGE SCALE GENOMIC DNA]</scope>
    <source>
        <strain evidence="5">CCUG 49339</strain>
    </source>
</reference>
<dbReference type="RefSeq" id="WP_377931040.1">
    <property type="nucleotide sequence ID" value="NZ_JBHUEM010000060.1"/>
</dbReference>
<sequence length="302" mass="34159">MQKKIVLAGGTGFIGKYFQKKFRDLGYEVVVVSRNSCDYVWDDTKGIIEALEHSELLINLAGRSVDCRYNERNKKEIVTSRTETTEILGKALKACKNPPSLWINSSTATIYRHAEDRPMTEENGEIGTGFSVEVAKAWERSFFQFDLPETRQVALRISIVLGESGGVMTPFINLVKYGLGGAQGPGNQKFSWIHIEDLFRSVLFIQNNKSLSGVFNCASPNPITNRELMSQLRKVMGVRVGLPSPKWLLEVGAILIRTETELILKSRWVVPERLQQEGFHFIYPTIESALTQIWTEKKQKLT</sequence>
<comment type="similarity">
    <text evidence="1">Belongs to the NAD(P)-dependent epimerase/dehydratase family. SDR39U1 subfamily.</text>
</comment>
<dbReference type="PANTHER" id="PTHR11092">
    <property type="entry name" value="SUGAR NUCLEOTIDE EPIMERASE RELATED"/>
    <property type="match status" value="1"/>
</dbReference>
<evidence type="ECO:0000259" key="2">
    <source>
        <dbReference type="Pfam" id="PF01370"/>
    </source>
</evidence>